<reference evidence="8 9" key="1">
    <citation type="journal article" date="2019" name="Commun. Biol.">
        <title>The bagworm genome reveals a unique fibroin gene that provides high tensile strength.</title>
        <authorList>
            <person name="Kono N."/>
            <person name="Nakamura H."/>
            <person name="Ohtoshi R."/>
            <person name="Tomita M."/>
            <person name="Numata K."/>
            <person name="Arakawa K."/>
        </authorList>
    </citation>
    <scope>NUCLEOTIDE SEQUENCE [LARGE SCALE GENOMIC DNA]</scope>
</reference>
<dbReference type="SUPFAM" id="SSF48317">
    <property type="entry name" value="Acid phosphatase/Vanadium-dependent haloperoxidase"/>
    <property type="match status" value="1"/>
</dbReference>
<comment type="similarity">
    <text evidence="2">Belongs to the PA-phosphatase related phosphoesterase family.</text>
</comment>
<evidence type="ECO:0000313" key="8">
    <source>
        <dbReference type="EMBL" id="GBP35786.1"/>
    </source>
</evidence>
<keyword evidence="3 6" id="KW-0812">Transmembrane</keyword>
<dbReference type="PANTHER" id="PTHR10165">
    <property type="entry name" value="LIPID PHOSPHATE PHOSPHATASE"/>
    <property type="match status" value="1"/>
</dbReference>
<dbReference type="PANTHER" id="PTHR10165:SF103">
    <property type="entry name" value="PHOSPHOLIPID PHOSPHATASE HOMOLOG 1.2 HOMOLOG"/>
    <property type="match status" value="1"/>
</dbReference>
<proteinExistence type="inferred from homology"/>
<keyword evidence="9" id="KW-1185">Reference proteome</keyword>
<organism evidence="8 9">
    <name type="scientific">Eumeta variegata</name>
    <name type="common">Bagworm moth</name>
    <name type="synonym">Eumeta japonica</name>
    <dbReference type="NCBI Taxonomy" id="151549"/>
    <lineage>
        <taxon>Eukaryota</taxon>
        <taxon>Metazoa</taxon>
        <taxon>Ecdysozoa</taxon>
        <taxon>Arthropoda</taxon>
        <taxon>Hexapoda</taxon>
        <taxon>Insecta</taxon>
        <taxon>Pterygota</taxon>
        <taxon>Neoptera</taxon>
        <taxon>Endopterygota</taxon>
        <taxon>Lepidoptera</taxon>
        <taxon>Glossata</taxon>
        <taxon>Ditrysia</taxon>
        <taxon>Tineoidea</taxon>
        <taxon>Psychidae</taxon>
        <taxon>Oiketicinae</taxon>
        <taxon>Eumeta</taxon>
    </lineage>
</organism>
<feature type="transmembrane region" description="Helical" evidence="6">
    <location>
        <begin position="154"/>
        <end position="173"/>
    </location>
</feature>
<dbReference type="GO" id="GO:0008195">
    <property type="term" value="F:phosphatidate phosphatase activity"/>
    <property type="evidence" value="ECO:0007669"/>
    <property type="project" value="TreeGrafter"/>
</dbReference>
<feature type="transmembrane region" description="Helical" evidence="6">
    <location>
        <begin position="38"/>
        <end position="62"/>
    </location>
</feature>
<name>A0A4C1VAQ0_EUMVA</name>
<dbReference type="SMART" id="SM00014">
    <property type="entry name" value="acidPPc"/>
    <property type="match status" value="1"/>
</dbReference>
<evidence type="ECO:0000256" key="4">
    <source>
        <dbReference type="ARBA" id="ARBA00022989"/>
    </source>
</evidence>
<gene>
    <name evidence="8" type="primary">Plpp2</name>
    <name evidence="8" type="ORF">EVAR_20640_1</name>
</gene>
<dbReference type="Proteomes" id="UP000299102">
    <property type="component" value="Unassembled WGS sequence"/>
</dbReference>
<evidence type="ECO:0000259" key="7">
    <source>
        <dbReference type="SMART" id="SM00014"/>
    </source>
</evidence>
<evidence type="ECO:0000256" key="3">
    <source>
        <dbReference type="ARBA" id="ARBA00022692"/>
    </source>
</evidence>
<dbReference type="InterPro" id="IPR043216">
    <property type="entry name" value="PAP-like"/>
</dbReference>
<feature type="transmembrane region" description="Helical" evidence="6">
    <location>
        <begin position="217"/>
        <end position="236"/>
    </location>
</feature>
<dbReference type="GO" id="GO:0005886">
    <property type="term" value="C:plasma membrane"/>
    <property type="evidence" value="ECO:0007669"/>
    <property type="project" value="TreeGrafter"/>
</dbReference>
<evidence type="ECO:0000256" key="6">
    <source>
        <dbReference type="SAM" id="Phobius"/>
    </source>
</evidence>
<dbReference type="EMBL" id="BGZK01000309">
    <property type="protein sequence ID" value="GBP35786.1"/>
    <property type="molecule type" value="Genomic_DNA"/>
</dbReference>
<evidence type="ECO:0000256" key="5">
    <source>
        <dbReference type="ARBA" id="ARBA00023136"/>
    </source>
</evidence>
<dbReference type="STRING" id="151549.A0A4C1VAQ0"/>
<sequence length="274" mass="30361">MDIAGAIVLFELGVFPSHRAGFWCRDPALSFAHSGDTFSITAVGAATIFLPLIVIWTVEALSHRQDEYTLKQSRLYASGKPSLLIYKDYIYGAVVNLAILEALKCLVGSPRPSFFDLCQPDKAASCNESEYVTNYVCTSVRYSPYLQIDSSRSFPSAHSSLAIYCGLFVAWYLQRRAFSWHSRSVLLVPLIQGLCVLYAAATSLSRLSDHRHHWWDVLAGVIIGTIIAVYTVQVLCKNFSQPAVPSTSDISSSEGNNHQSVRRLLSREPHVVIP</sequence>
<accession>A0A4C1VAQ0</accession>
<feature type="transmembrane region" description="Helical" evidence="6">
    <location>
        <begin position="185"/>
        <end position="205"/>
    </location>
</feature>
<dbReference type="Gene3D" id="1.20.144.10">
    <property type="entry name" value="Phosphatidic acid phosphatase type 2/haloperoxidase"/>
    <property type="match status" value="1"/>
</dbReference>
<dbReference type="Pfam" id="PF01569">
    <property type="entry name" value="PAP2"/>
    <property type="match status" value="1"/>
</dbReference>
<feature type="transmembrane region" description="Helical" evidence="6">
    <location>
        <begin position="83"/>
        <end position="103"/>
    </location>
</feature>
<protein>
    <submittedName>
        <fullName evidence="8">Phospholipid phosphatase 2</fullName>
    </submittedName>
</protein>
<feature type="domain" description="Phosphatidic acid phosphatase type 2/haloperoxidase" evidence="7">
    <location>
        <begin position="86"/>
        <end position="232"/>
    </location>
</feature>
<dbReference type="AlphaFoldDB" id="A0A4C1VAQ0"/>
<dbReference type="InterPro" id="IPR000326">
    <property type="entry name" value="PAP2/HPO"/>
</dbReference>
<comment type="subcellular location">
    <subcellularLocation>
        <location evidence="1">Membrane</location>
        <topology evidence="1">Multi-pass membrane protein</topology>
    </subcellularLocation>
</comment>
<dbReference type="GO" id="GO:0046839">
    <property type="term" value="P:phospholipid dephosphorylation"/>
    <property type="evidence" value="ECO:0007669"/>
    <property type="project" value="TreeGrafter"/>
</dbReference>
<dbReference type="OrthoDB" id="8907274at2759"/>
<evidence type="ECO:0000256" key="2">
    <source>
        <dbReference type="ARBA" id="ARBA00008816"/>
    </source>
</evidence>
<comment type="caution">
    <text evidence="8">The sequence shown here is derived from an EMBL/GenBank/DDBJ whole genome shotgun (WGS) entry which is preliminary data.</text>
</comment>
<dbReference type="GO" id="GO:0007165">
    <property type="term" value="P:signal transduction"/>
    <property type="evidence" value="ECO:0007669"/>
    <property type="project" value="TreeGrafter"/>
</dbReference>
<dbReference type="GO" id="GO:0006644">
    <property type="term" value="P:phospholipid metabolic process"/>
    <property type="evidence" value="ECO:0007669"/>
    <property type="project" value="InterPro"/>
</dbReference>
<evidence type="ECO:0000313" key="9">
    <source>
        <dbReference type="Proteomes" id="UP000299102"/>
    </source>
</evidence>
<keyword evidence="4 6" id="KW-1133">Transmembrane helix</keyword>
<dbReference type="InterPro" id="IPR036938">
    <property type="entry name" value="PAP2/HPO_sf"/>
</dbReference>
<evidence type="ECO:0000256" key="1">
    <source>
        <dbReference type="ARBA" id="ARBA00004141"/>
    </source>
</evidence>
<keyword evidence="5 6" id="KW-0472">Membrane</keyword>